<organism evidence="2 3">
    <name type="scientific">Methylobacterium phyllostachyos</name>
    <dbReference type="NCBI Taxonomy" id="582672"/>
    <lineage>
        <taxon>Bacteria</taxon>
        <taxon>Pseudomonadati</taxon>
        <taxon>Pseudomonadota</taxon>
        <taxon>Alphaproteobacteria</taxon>
        <taxon>Hyphomicrobiales</taxon>
        <taxon>Methylobacteriaceae</taxon>
        <taxon>Methylobacterium</taxon>
    </lineage>
</organism>
<dbReference type="Pfam" id="PF13472">
    <property type="entry name" value="Lipase_GDSL_2"/>
    <property type="match status" value="1"/>
</dbReference>
<dbReference type="GO" id="GO:0016788">
    <property type="term" value="F:hydrolase activity, acting on ester bonds"/>
    <property type="evidence" value="ECO:0007669"/>
    <property type="project" value="UniProtKB-ARBA"/>
</dbReference>
<evidence type="ECO:0000313" key="2">
    <source>
        <dbReference type="EMBL" id="SDO38520.1"/>
    </source>
</evidence>
<dbReference type="PANTHER" id="PTHR30383:SF29">
    <property type="entry name" value="SGNH HYDROLASE-TYPE ESTERASE DOMAIN-CONTAINING PROTEIN"/>
    <property type="match status" value="1"/>
</dbReference>
<reference evidence="3" key="1">
    <citation type="submission" date="2016-10" db="EMBL/GenBank/DDBJ databases">
        <authorList>
            <person name="Varghese N."/>
            <person name="Submissions S."/>
        </authorList>
    </citation>
    <scope>NUCLEOTIDE SEQUENCE [LARGE SCALE GENOMIC DNA]</scope>
    <source>
        <strain evidence="3">BL47</strain>
    </source>
</reference>
<name>A0A1H0J500_9HYPH</name>
<dbReference type="STRING" id="582672.SAMN05216360_12142"/>
<feature type="domain" description="SGNH hydrolase-type esterase" evidence="1">
    <location>
        <begin position="33"/>
        <end position="234"/>
    </location>
</feature>
<dbReference type="EMBL" id="FNHS01000021">
    <property type="protein sequence ID" value="SDO38520.1"/>
    <property type="molecule type" value="Genomic_DNA"/>
</dbReference>
<dbReference type="InterPro" id="IPR013830">
    <property type="entry name" value="SGNH_hydro"/>
</dbReference>
<dbReference type="Proteomes" id="UP000198704">
    <property type="component" value="Unassembled WGS sequence"/>
</dbReference>
<evidence type="ECO:0000313" key="3">
    <source>
        <dbReference type="Proteomes" id="UP000198704"/>
    </source>
</evidence>
<dbReference type="RefSeq" id="WP_167627785.1">
    <property type="nucleotide sequence ID" value="NZ_FNHS01000021.1"/>
</dbReference>
<gene>
    <name evidence="2" type="ORF">SAMN05216360_12142</name>
</gene>
<keyword evidence="3" id="KW-1185">Reference proteome</keyword>
<dbReference type="PANTHER" id="PTHR30383">
    <property type="entry name" value="THIOESTERASE 1/PROTEASE 1/LYSOPHOSPHOLIPASE L1"/>
    <property type="match status" value="1"/>
</dbReference>
<proteinExistence type="predicted"/>
<dbReference type="SUPFAM" id="SSF52266">
    <property type="entry name" value="SGNH hydrolase"/>
    <property type="match status" value="1"/>
</dbReference>
<accession>A0A1H0J500</accession>
<dbReference type="InterPro" id="IPR036514">
    <property type="entry name" value="SGNH_hydro_sf"/>
</dbReference>
<dbReference type="Gene3D" id="3.40.50.1110">
    <property type="entry name" value="SGNH hydrolase"/>
    <property type="match status" value="1"/>
</dbReference>
<dbReference type="InterPro" id="IPR051532">
    <property type="entry name" value="Ester_Hydrolysis_Enzymes"/>
</dbReference>
<protein>
    <submittedName>
        <fullName evidence="2">Lysophospholipase L1</fullName>
    </submittedName>
</protein>
<evidence type="ECO:0000259" key="1">
    <source>
        <dbReference type="Pfam" id="PF13472"/>
    </source>
</evidence>
<dbReference type="AlphaFoldDB" id="A0A1H0J500"/>
<sequence>MSWRIATTIGTLAISALFGTANLARAEPRRILVYGDSNTWGYVARSDGQPTHRYPREQRWTGLLQRELGSGYEIVEDGLNLRTTDLDGEDWPGSVIRPDTFNGLKHLSAALAAHMPLDLVVIMLGTNDLQARYQRQPDAIAAAAVMLARQVQAASGGIGTAYPAPKALLVSPVQIATLPIEDWNRRYAGGREKSAQFASAFQRASAEAGLPCVDAASAIGGAAHGADGLHLSPDDHRSLASALAPAIRAILGPELPR</sequence>